<keyword evidence="2" id="KW-1185">Reference proteome</keyword>
<dbReference type="InterPro" id="IPR043461">
    <property type="entry name" value="LpxH-like"/>
</dbReference>
<dbReference type="SUPFAM" id="SSF56300">
    <property type="entry name" value="Metallo-dependent phosphatases"/>
    <property type="match status" value="1"/>
</dbReference>
<dbReference type="PANTHER" id="PTHR34990">
    <property type="entry name" value="UDP-2,3-DIACYLGLUCOSAMINE HYDROLASE-RELATED"/>
    <property type="match status" value="1"/>
</dbReference>
<name>A0A4P6K1C4_KTERU</name>
<evidence type="ECO:0000313" key="2">
    <source>
        <dbReference type="Proteomes" id="UP000290365"/>
    </source>
</evidence>
<dbReference type="GO" id="GO:0008758">
    <property type="term" value="F:UDP-2,3-diacylglucosamine hydrolase activity"/>
    <property type="evidence" value="ECO:0007669"/>
    <property type="project" value="TreeGrafter"/>
</dbReference>
<evidence type="ECO:0000313" key="1">
    <source>
        <dbReference type="EMBL" id="QBD81957.1"/>
    </source>
</evidence>
<proteinExistence type="predicted"/>
<dbReference type="GO" id="GO:0009245">
    <property type="term" value="P:lipid A biosynthetic process"/>
    <property type="evidence" value="ECO:0007669"/>
    <property type="project" value="TreeGrafter"/>
</dbReference>
<organism evidence="1 2">
    <name type="scientific">Ktedonosporobacter rubrisoli</name>
    <dbReference type="NCBI Taxonomy" id="2509675"/>
    <lineage>
        <taxon>Bacteria</taxon>
        <taxon>Bacillati</taxon>
        <taxon>Chloroflexota</taxon>
        <taxon>Ktedonobacteria</taxon>
        <taxon>Ktedonobacterales</taxon>
        <taxon>Ktedonosporobacteraceae</taxon>
        <taxon>Ktedonosporobacter</taxon>
    </lineage>
</organism>
<dbReference type="Proteomes" id="UP000290365">
    <property type="component" value="Chromosome"/>
</dbReference>
<protein>
    <recommendedName>
        <fullName evidence="3">Calcineurin-like phosphoesterase domain-containing protein</fullName>
    </recommendedName>
</protein>
<gene>
    <name evidence="1" type="ORF">EPA93_40665</name>
</gene>
<dbReference type="OrthoDB" id="8241491at2"/>
<dbReference type="GO" id="GO:0016020">
    <property type="term" value="C:membrane"/>
    <property type="evidence" value="ECO:0007669"/>
    <property type="project" value="GOC"/>
</dbReference>
<evidence type="ECO:0008006" key="3">
    <source>
        <dbReference type="Google" id="ProtNLM"/>
    </source>
</evidence>
<dbReference type="KEGG" id="kbs:EPA93_40665"/>
<accession>A0A4P6K1C4</accession>
<sequence>MSIIKLVVSDLHLADSSSMLDGFGERQQLAFEGLVRATFPGGPLDQTQVELIINGDCFDFLATPPFTFAKEARPALAEEKIAKIIQAHPAFFQLLRAFVEVPGRRITFIIGNHDIELAFAAVRARVCSAIIGEAADARIYFCPDRFYYPLPDVYVEHGNYYDYWNHVQEDLWDLTGRALDTDPQSVSFPIGSLYYLQVLRIMNERYAYFDHFEPPMSYVRQVALLCLLNPALVAEMAQRSLAMLEDGSQSRVLALWQEGNTVPAQLFEGAMLDFVKSSEGMFRQKSDLIAPAENGQSAGIMQEFALLRDALMQPLAQAVGVICSSTVYETGESVTRGMCAVLEGNPAVRYAIAGHTHMPRADTIADGKQVYFNTSSWVSRIALPTQGEVSTEQLAWLRAPDWSNVPLRDLTCMRFALLTATEGGATRASLCAWEGGRDGSYRELA</sequence>
<reference evidence="1 2" key="1">
    <citation type="submission" date="2019-01" db="EMBL/GenBank/DDBJ databases">
        <title>Ktedonosporobacter rubrisoli SCAWS-G2.</title>
        <authorList>
            <person name="Huang Y."/>
            <person name="Yan B."/>
        </authorList>
    </citation>
    <scope>NUCLEOTIDE SEQUENCE [LARGE SCALE GENOMIC DNA]</scope>
    <source>
        <strain evidence="1 2">SCAWS-G2</strain>
    </source>
</reference>
<dbReference type="PANTHER" id="PTHR34990:SF2">
    <property type="entry name" value="BLL8164 PROTEIN"/>
    <property type="match status" value="1"/>
</dbReference>
<dbReference type="RefSeq" id="WP_129893018.1">
    <property type="nucleotide sequence ID" value="NZ_CP035758.1"/>
</dbReference>
<dbReference type="AlphaFoldDB" id="A0A4P6K1C4"/>
<dbReference type="EMBL" id="CP035758">
    <property type="protein sequence ID" value="QBD81957.1"/>
    <property type="molecule type" value="Genomic_DNA"/>
</dbReference>
<dbReference type="InterPro" id="IPR029052">
    <property type="entry name" value="Metallo-depent_PP-like"/>
</dbReference>